<organism evidence="2 3">
    <name type="scientific">Halpernia frigidisoli</name>
    <dbReference type="NCBI Taxonomy" id="1125876"/>
    <lineage>
        <taxon>Bacteria</taxon>
        <taxon>Pseudomonadati</taxon>
        <taxon>Bacteroidota</taxon>
        <taxon>Flavobacteriia</taxon>
        <taxon>Flavobacteriales</taxon>
        <taxon>Weeksellaceae</taxon>
        <taxon>Chryseobacterium group</taxon>
        <taxon>Halpernia</taxon>
    </lineage>
</organism>
<keyword evidence="1" id="KW-0472">Membrane</keyword>
<evidence type="ECO:0000313" key="2">
    <source>
        <dbReference type="EMBL" id="SFI41244.1"/>
    </source>
</evidence>
<evidence type="ECO:0008006" key="4">
    <source>
        <dbReference type="Google" id="ProtNLM"/>
    </source>
</evidence>
<sequence length="76" mass="8816">MLLFFFIFLCTMISNWISFVTGFFYIALGIVVIIYKFFIITLEPNVAYPLGGLLAIYGIFRIVRALIKIKNIKNEE</sequence>
<keyword evidence="1" id="KW-1133">Transmembrane helix</keyword>
<keyword evidence="3" id="KW-1185">Reference proteome</keyword>
<evidence type="ECO:0000313" key="3">
    <source>
        <dbReference type="Proteomes" id="UP000198931"/>
    </source>
</evidence>
<protein>
    <recommendedName>
        <fullName evidence="4">C4-dicarboxylate ABC transporter</fullName>
    </recommendedName>
</protein>
<gene>
    <name evidence="2" type="ORF">SAMN05443292_2486</name>
</gene>
<dbReference type="EMBL" id="FOQT01000004">
    <property type="protein sequence ID" value="SFI41244.1"/>
    <property type="molecule type" value="Genomic_DNA"/>
</dbReference>
<name>A0A1I3HZV2_9FLAO</name>
<accession>A0A1I3HZV2</accession>
<dbReference type="AlphaFoldDB" id="A0A1I3HZV2"/>
<dbReference type="STRING" id="1125876.SAMN05443292_2486"/>
<proteinExistence type="predicted"/>
<feature type="transmembrane region" description="Helical" evidence="1">
    <location>
        <begin position="46"/>
        <end position="67"/>
    </location>
</feature>
<dbReference type="Proteomes" id="UP000198931">
    <property type="component" value="Unassembled WGS sequence"/>
</dbReference>
<reference evidence="2 3" key="1">
    <citation type="submission" date="2016-10" db="EMBL/GenBank/DDBJ databases">
        <authorList>
            <person name="de Groot N.N."/>
        </authorList>
    </citation>
    <scope>NUCLEOTIDE SEQUENCE [LARGE SCALE GENOMIC DNA]</scope>
    <source>
        <strain evidence="2 3">DSM 26000</strain>
    </source>
</reference>
<evidence type="ECO:0000256" key="1">
    <source>
        <dbReference type="SAM" id="Phobius"/>
    </source>
</evidence>
<feature type="transmembrane region" description="Helical" evidence="1">
    <location>
        <begin position="7"/>
        <end position="40"/>
    </location>
</feature>
<keyword evidence="1" id="KW-0812">Transmembrane</keyword>